<dbReference type="InterPro" id="IPR035068">
    <property type="entry name" value="TldD/PmbA_N"/>
</dbReference>
<dbReference type="Proteomes" id="UP001163152">
    <property type="component" value="Chromosome"/>
</dbReference>
<comment type="similarity">
    <text evidence="1">Belongs to the peptidase U62 family.</text>
</comment>
<dbReference type="Pfam" id="PF19290">
    <property type="entry name" value="PmbA_TldD_2nd"/>
    <property type="match status" value="1"/>
</dbReference>
<feature type="domain" description="Metalloprotease TldD/E central" evidence="7">
    <location>
        <begin position="114"/>
        <end position="221"/>
    </location>
</feature>
<evidence type="ECO:0000313" key="8">
    <source>
        <dbReference type="EMBL" id="WAL59828.1"/>
    </source>
</evidence>
<keyword evidence="2" id="KW-0645">Protease</keyword>
<feature type="domain" description="Metalloprotease TldD/E N-terminal" evidence="5">
    <location>
        <begin position="26"/>
        <end position="87"/>
    </location>
</feature>
<dbReference type="PANTHER" id="PTHR30624:SF0">
    <property type="entry name" value="METALLOPROTEASE SLR0863"/>
    <property type="match status" value="1"/>
</dbReference>
<dbReference type="Pfam" id="PF01523">
    <property type="entry name" value="PmbA_TldD_1st"/>
    <property type="match status" value="1"/>
</dbReference>
<evidence type="ECO:0000256" key="1">
    <source>
        <dbReference type="ARBA" id="ARBA00005836"/>
    </source>
</evidence>
<dbReference type="Gene3D" id="3.30.2290.10">
    <property type="entry name" value="PmbA/TldD superfamily"/>
    <property type="match status" value="1"/>
</dbReference>
<dbReference type="GO" id="GO:0005829">
    <property type="term" value="C:cytosol"/>
    <property type="evidence" value="ECO:0007669"/>
    <property type="project" value="TreeGrafter"/>
</dbReference>
<dbReference type="PANTHER" id="PTHR30624">
    <property type="entry name" value="UNCHARACTERIZED PROTEIN TLDD AND PMBA"/>
    <property type="match status" value="1"/>
</dbReference>
<feature type="domain" description="Metalloprotease TldD/E C-terminal" evidence="6">
    <location>
        <begin position="229"/>
        <end position="460"/>
    </location>
</feature>
<dbReference type="InterPro" id="IPR025502">
    <property type="entry name" value="TldD"/>
</dbReference>
<gene>
    <name evidence="8" type="ORF">OXH18_22075</name>
</gene>
<dbReference type="Pfam" id="PF19289">
    <property type="entry name" value="PmbA_TldD_3rd"/>
    <property type="match status" value="1"/>
</dbReference>
<dbReference type="EMBL" id="CP113797">
    <property type="protein sequence ID" value="WAL59828.1"/>
    <property type="molecule type" value="Genomic_DNA"/>
</dbReference>
<accession>A0A9E8ZEE0</accession>
<dbReference type="SUPFAM" id="SSF111283">
    <property type="entry name" value="Putative modulator of DNA gyrase, PmbA/TldD"/>
    <property type="match status" value="1"/>
</dbReference>
<dbReference type="InterPro" id="IPR036059">
    <property type="entry name" value="TldD/PmbA_sf"/>
</dbReference>
<evidence type="ECO:0000259" key="5">
    <source>
        <dbReference type="Pfam" id="PF01523"/>
    </source>
</evidence>
<protein>
    <submittedName>
        <fullName evidence="8">TldD/PmbA family protein</fullName>
    </submittedName>
</protein>
<sequence>MVTFVSLQDRLLDTIAPYRDRVDYLEIRLEQSESTLISYRGVHLDAVDRSFSLVGNARACHNGGWSFVTFNGLTDLKDRLEDAIAQAKLIGKETTQLAEIAPIQDYVAVEFGRDPRGIALDTKRQLIEHYNRLLVEFDPRIQTTMTSYSDRFKTTYFANSLGTCIAQERLDVSGRFGVVAKGADGLVRQGFESVHSRSDYAALEGLEAQVVQAADRAVRQLDAKPVKGGQYTVILDPYLTGVFIHEAFGHLSEADFVYENPRMQELLVLGKPMAIPQLNVVDDGTIPDLPGSLKYDDEGVPTQRKYLIKDGILTQRLHSRETAGKMQEAPTGNARAISAMHPPIVRMTNTGIEAGDATFEDMIRDIAEGVYAVRMLGGQTNGEMFTFSAAEGYMIRDGKLAEPVSDVTLTGNVFQTLKDIEAIGNDSVYKSGGCGKGGQSPLPVSTGGPHVRINNVVVGGR</sequence>
<dbReference type="AlphaFoldDB" id="A0A9E8ZEE0"/>
<evidence type="ECO:0000259" key="6">
    <source>
        <dbReference type="Pfam" id="PF19289"/>
    </source>
</evidence>
<keyword evidence="3" id="KW-0378">Hydrolase</keyword>
<evidence type="ECO:0000256" key="4">
    <source>
        <dbReference type="ARBA" id="ARBA00023049"/>
    </source>
</evidence>
<dbReference type="InterPro" id="IPR045570">
    <property type="entry name" value="Metalloprtase-TldD/E_cen_dom"/>
</dbReference>
<dbReference type="PIRSF" id="PIRSF004919">
    <property type="entry name" value="TldD"/>
    <property type="match status" value="1"/>
</dbReference>
<dbReference type="InterPro" id="IPR045569">
    <property type="entry name" value="Metalloprtase-TldD/E_C"/>
</dbReference>
<name>A0A9E8ZEE0_9CYAN</name>
<evidence type="ECO:0000256" key="3">
    <source>
        <dbReference type="ARBA" id="ARBA00022801"/>
    </source>
</evidence>
<dbReference type="InterPro" id="IPR051463">
    <property type="entry name" value="Peptidase_U62_metallo"/>
</dbReference>
<reference evidence="8" key="1">
    <citation type="submission" date="2022-12" db="EMBL/GenBank/DDBJ databases">
        <title>Polyphasic identification of a Novel Hot-Spring Cyanobacterium Ocullathermofonsia sinensis gen nov. sp. nov. and Genomic Insights on its Adaptations to the Thermal Habitat.</title>
        <authorList>
            <person name="Daroch M."/>
            <person name="Tang J."/>
            <person name="Jiang Y."/>
        </authorList>
    </citation>
    <scope>NUCLEOTIDE SEQUENCE</scope>
    <source>
        <strain evidence="8">PKUAC-SCTA174</strain>
    </source>
</reference>
<keyword evidence="4" id="KW-0482">Metalloprotease</keyword>
<proteinExistence type="inferred from homology"/>
<evidence type="ECO:0000313" key="9">
    <source>
        <dbReference type="Proteomes" id="UP001163152"/>
    </source>
</evidence>
<dbReference type="InterPro" id="IPR002510">
    <property type="entry name" value="Metalloprtase-TldD/E_N"/>
</dbReference>
<dbReference type="GO" id="GO:0006508">
    <property type="term" value="P:proteolysis"/>
    <property type="evidence" value="ECO:0007669"/>
    <property type="project" value="UniProtKB-KW"/>
</dbReference>
<dbReference type="GO" id="GO:0008237">
    <property type="term" value="F:metallopeptidase activity"/>
    <property type="evidence" value="ECO:0007669"/>
    <property type="project" value="UniProtKB-KW"/>
</dbReference>
<dbReference type="KEGG" id="tsin:OXH18_22075"/>
<evidence type="ECO:0000256" key="2">
    <source>
        <dbReference type="ARBA" id="ARBA00022670"/>
    </source>
</evidence>
<evidence type="ECO:0000259" key="7">
    <source>
        <dbReference type="Pfam" id="PF19290"/>
    </source>
</evidence>
<organism evidence="8 9">
    <name type="scientific">Thermocoleostomius sinensis A174</name>
    <dbReference type="NCBI Taxonomy" id="2016057"/>
    <lineage>
        <taxon>Bacteria</taxon>
        <taxon>Bacillati</taxon>
        <taxon>Cyanobacteriota</taxon>
        <taxon>Cyanophyceae</taxon>
        <taxon>Oculatellales</taxon>
        <taxon>Oculatellaceae</taxon>
        <taxon>Thermocoleostomius</taxon>
    </lineage>
</organism>
<keyword evidence="9" id="KW-1185">Reference proteome</keyword>